<keyword evidence="7 10" id="KW-1133">Transmembrane helix</keyword>
<keyword evidence="4" id="KW-0808">Transferase</keyword>
<evidence type="ECO:0000256" key="9">
    <source>
        <dbReference type="ARBA" id="ARBA00037847"/>
    </source>
</evidence>
<keyword evidence="5 10" id="KW-0812">Transmembrane</keyword>
<protein>
    <recommendedName>
        <fullName evidence="11">Fringe-like glycosyltransferase domain-containing protein</fullName>
    </recommendedName>
</protein>
<feature type="transmembrane region" description="Helical" evidence="10">
    <location>
        <begin position="21"/>
        <end position="41"/>
    </location>
</feature>
<comment type="caution">
    <text evidence="12">The sequence shown here is derived from an EMBL/GenBank/DDBJ whole genome shotgun (WGS) entry which is preliminary data.</text>
</comment>
<evidence type="ECO:0000256" key="3">
    <source>
        <dbReference type="ARBA" id="ARBA00022676"/>
    </source>
</evidence>
<feature type="domain" description="Fringe-like glycosyltransferase" evidence="11">
    <location>
        <begin position="68"/>
        <end position="296"/>
    </location>
</feature>
<keyword evidence="8 10" id="KW-0472">Membrane</keyword>
<dbReference type="EMBL" id="CAJNOQ010003257">
    <property type="protein sequence ID" value="CAF1003286.1"/>
    <property type="molecule type" value="Genomic_DNA"/>
</dbReference>
<evidence type="ECO:0000256" key="7">
    <source>
        <dbReference type="ARBA" id="ARBA00022989"/>
    </source>
</evidence>
<dbReference type="InterPro" id="IPR003378">
    <property type="entry name" value="Fringe-like_glycosylTrfase"/>
</dbReference>
<accession>A0A814H020</accession>
<keyword evidence="3" id="KW-0328">Glycosyltransferase</keyword>
<keyword evidence="14" id="KW-1185">Reference proteome</keyword>
<evidence type="ECO:0000256" key="2">
    <source>
        <dbReference type="ARBA" id="ARBA00008661"/>
    </source>
</evidence>
<evidence type="ECO:0000256" key="1">
    <source>
        <dbReference type="ARBA" id="ARBA00004606"/>
    </source>
</evidence>
<keyword evidence="6" id="KW-0735">Signal-anchor</keyword>
<reference evidence="12" key="1">
    <citation type="submission" date="2021-02" db="EMBL/GenBank/DDBJ databases">
        <authorList>
            <person name="Nowell W R."/>
        </authorList>
    </citation>
    <scope>NUCLEOTIDE SEQUENCE</scope>
</reference>
<dbReference type="GO" id="GO:0016757">
    <property type="term" value="F:glycosyltransferase activity"/>
    <property type="evidence" value="ECO:0007669"/>
    <property type="project" value="UniProtKB-KW"/>
</dbReference>
<dbReference type="GO" id="GO:0016020">
    <property type="term" value="C:membrane"/>
    <property type="evidence" value="ECO:0007669"/>
    <property type="project" value="UniProtKB-SubCell"/>
</dbReference>
<comment type="similarity">
    <text evidence="2">Belongs to the glycosyltransferase 31 family.</text>
</comment>
<evidence type="ECO:0000256" key="4">
    <source>
        <dbReference type="ARBA" id="ARBA00022679"/>
    </source>
</evidence>
<evidence type="ECO:0000256" key="6">
    <source>
        <dbReference type="ARBA" id="ARBA00022968"/>
    </source>
</evidence>
<dbReference type="OrthoDB" id="8959630at2759"/>
<dbReference type="PANTHER" id="PTHR10811">
    <property type="entry name" value="FRINGE-RELATED"/>
    <property type="match status" value="1"/>
</dbReference>
<dbReference type="EMBL" id="CAJOBC010003257">
    <property type="protein sequence ID" value="CAF3774694.1"/>
    <property type="molecule type" value="Genomic_DNA"/>
</dbReference>
<name>A0A814H020_9BILA</name>
<dbReference type="AlphaFoldDB" id="A0A814H020"/>
<comment type="subcellular location">
    <subcellularLocation>
        <location evidence="9">Endomembrane system</location>
        <topology evidence="9">Single-pass membrane protein</topology>
    </subcellularLocation>
    <subcellularLocation>
        <location evidence="1">Membrane</location>
        <topology evidence="1">Single-pass type II membrane protein</topology>
    </subcellularLocation>
</comment>
<gene>
    <name evidence="12" type="ORF">GPM918_LOCUS13876</name>
    <name evidence="13" type="ORF">SRO942_LOCUS13876</name>
</gene>
<dbReference type="Gene3D" id="3.90.550.50">
    <property type="match status" value="1"/>
</dbReference>
<evidence type="ECO:0000313" key="14">
    <source>
        <dbReference type="Proteomes" id="UP000663829"/>
    </source>
</evidence>
<evidence type="ECO:0000256" key="5">
    <source>
        <dbReference type="ARBA" id="ARBA00022692"/>
    </source>
</evidence>
<proteinExistence type="inferred from homology"/>
<dbReference type="Proteomes" id="UP000681722">
    <property type="component" value="Unassembled WGS sequence"/>
</dbReference>
<dbReference type="GO" id="GO:0012505">
    <property type="term" value="C:endomembrane system"/>
    <property type="evidence" value="ECO:0007669"/>
    <property type="project" value="UniProtKB-SubCell"/>
</dbReference>
<evidence type="ECO:0000259" key="11">
    <source>
        <dbReference type="Pfam" id="PF02434"/>
    </source>
</evidence>
<dbReference type="Proteomes" id="UP000663829">
    <property type="component" value="Unassembled WGS sequence"/>
</dbReference>
<evidence type="ECO:0000313" key="13">
    <source>
        <dbReference type="EMBL" id="CAF3774694.1"/>
    </source>
</evidence>
<organism evidence="12 14">
    <name type="scientific">Didymodactylos carnosus</name>
    <dbReference type="NCBI Taxonomy" id="1234261"/>
    <lineage>
        <taxon>Eukaryota</taxon>
        <taxon>Metazoa</taxon>
        <taxon>Spiralia</taxon>
        <taxon>Gnathifera</taxon>
        <taxon>Rotifera</taxon>
        <taxon>Eurotatoria</taxon>
        <taxon>Bdelloidea</taxon>
        <taxon>Philodinida</taxon>
        <taxon>Philodinidae</taxon>
        <taxon>Didymodactylos</taxon>
    </lineage>
</organism>
<dbReference type="Pfam" id="PF02434">
    <property type="entry name" value="Fringe"/>
    <property type="match status" value="1"/>
</dbReference>
<evidence type="ECO:0000256" key="8">
    <source>
        <dbReference type="ARBA" id="ARBA00023136"/>
    </source>
</evidence>
<sequence length="384" mass="45590">MYLISSRFIRRYSKPRYYCKRDLLISWLIVIIFLLTISFNLEKSYSFIQKHHSSFYSLYSTPIAKRTLIIVRTSHHCESRLKYLLTSWISRYKDKQNQQNIFLLTDHYIKNSSYDKFANVILTNCPQTHNKFDLCCKTANEFEFYYNVTKDNNQFDWMCRFDDDQYLNLDNLYSYLGELDSSIPYYIGRTSTHPLGIHGLKQKFRFATYGGGVCYSKVLLKKLRLYINKSITPNECVKTGLSDDAYMGYTIEHKLNVSLTVLNDRLHSHLEHLDISFRRLTLQNLLQAITFGFAWDRYQLSWMPIIHEIIQLAKQNLNNEHSLMLLWNFLRDYEKLHPENLTEKFDDSCTSYHKRVKAAKTPSKTQQLTTRITPVEKITVKKIV</sequence>
<evidence type="ECO:0000313" key="12">
    <source>
        <dbReference type="EMBL" id="CAF1003286.1"/>
    </source>
</evidence>
<evidence type="ECO:0000256" key="10">
    <source>
        <dbReference type="SAM" id="Phobius"/>
    </source>
</evidence>